<evidence type="ECO:0007829" key="34">
    <source>
        <dbReference type="PeptideAtlas" id="A0A498MLV6"/>
    </source>
</evidence>
<evidence type="ECO:0000256" key="25">
    <source>
        <dbReference type="SAM" id="Phobius"/>
    </source>
</evidence>
<dbReference type="InterPro" id="IPR001969">
    <property type="entry name" value="Aspartic_peptidase_AS"/>
</dbReference>
<dbReference type="Pfam" id="PF00665">
    <property type="entry name" value="rve"/>
    <property type="match status" value="1"/>
</dbReference>
<dbReference type="PROSITE" id="PS00141">
    <property type="entry name" value="ASP_PROTEASE"/>
    <property type="match status" value="1"/>
</dbReference>
<dbReference type="InterPro" id="IPR013783">
    <property type="entry name" value="Ig-like_fold"/>
</dbReference>
<sequence length="3383" mass="375859">MENRQDENAVNHSTTLTNKQRGNEVTVRPATLDNLSIHQLAAHGEISQLEVHLSKDSSLLNTQDERGFTPLMWAAAFGEIMMVEFLLQNGADPKTLARERESALSLASAGGFADIVNVLLQHGVDIDSYDWRLLSSALLYLRRRGIPVDFLRRRRALLQRRMLGELRLTALQSLLAVCLLFTLEHGTVSCDTVVNMRKVTHQRVQEPLSGTALLPCVFTLRPSPSHEPPRIKWTKLWGQRGPDGLQKQQSILVAKDNIIKVKKAFQGRVTLPGYPENRYNASLVLTGLRSSDSGMYRCEVVVGINDEQDTVPLQVTGVVFHYRAPHDRYALSFSDARRVCLENSASIATPAQLQATFDDGYDNCDAGWLSEQTVRYPIQSPRPGCFGDKEDSPGVRNYGSREPDEMFDVYCFADSLQGEVFHTSVPEKLSLASASTHCHTLGAQLATVGQLYLAWQGGLDRCDPGWLADGSVRYPINLPRRNCGGDEPGVRTVYHNPNRTGFPDTSDLFDAYCYQEKDFEELAAILHKTLENPALNSSSEEEVQLQRNGAFPEPSTWTGLVDLEKEDFKSIINNESSEISEEHVVIHLGPEERSVDWEDDPNDTKQENLQGGSAKEETDDSDGPDGPNVSPDPSSTTPSSSTQAQTSNSVISNFVNTIMKPFRYWTGTGEPEIPATEPSIYKGTSEMVPPTRMKPSKGKTSKGGADNAIVEPNIKEHSYNPSSSDPEEELLEQEREVVLVAAEQEIKSPSNSHMDHPYSQTFTDSFTGKDKGAIESGTADPTPSASKSFGSIRSSQQIWPLKSLKVAPGNNRHLITQTSTPMEAKQASLEIITIPVSRNNPENFSGEGKDLNEDGYLIPKGPPSALSAEDGKDGEGSGGKELPFTLDSQMNGSDEHGVPPETTVRWQLMSLRTTQQPTSASGSSEPSHEKPTETVEEARGEIVYVHRPIENHKNSPSNKVNVPFVKRKQDLGLTVEVETHTPTTPSPVSVPFVKLKQDLGLSVESEAHASNTPTTPSPVDPTEDKLTIQPPTLETTPSQPGEETTTEDILCTPDPAVSSTWLPVVQEEVDTPQPPVPTIITTQAGPTDQPTSPDLKDTSQQAESRAGVSESFVLTQGWITSEPSSQTTGSPEESTTAAGMEISPSRTSENFQTEPHNQITANPLSTTEPDTSSPSDVRTQPSQQTVELPEPTNIQSHTSSQDSNVPESAVLVVCLPDEPHETSPDCLAVNTQVPVPRLLGNLIERGVAKKLYLVITLEKEVRLEALVDTGADLTLMSSQLFDRLQTEAKRQNRTLKYQQCVLNVQSYSQNEVQLEQVAPIHLTIGPMSLVHPVYIAPVDTYPLLIGKDLLDRFEPLLDFKQLKIWAQVREPLPPQSPRSPETDCQATKVTENPTASRGNVSTQEQGSRSMLCAFQLDKDFDSDGPQILAGLQLNDVTTTDLILALWADNSAISLTLFNALKRHTTNISFANKRTRFALNPGLSTLVTPKVICALNLNWNDRCLTHYFLVLPDLPHDVYIGADLLIRLKAHVDLLNGVIWAPMTSQASAVPVNPENLLSGQTIPEACTLISEQETVIPAYTKGVAVRLNLRCGQTLSHSLGFFQPSPECVELGLTLEATPLIEVTSRALYILFNNCMAMDVRVPKAYRLGWLVSYDFQDFELVLPVIGPLPVSMIPEGSSSHTVLTVPFKIITILSVVPVVKEQVCRTELTVDQHLAVYTVSSHPTCETDNATAPPTVHQTDDVKTGEPYPGFETQVQQILKDADALQEDADRHKLRQVLYKYKDSFAKDSLDCGLTDLHVVRVPTHPKAPPTFVKQYKIPLESYEPVQEIINSMLEKGVIRPCNSTYSAPIWPVLKPNGKWRPTVDYRKLNQQVPLSRWPMTQLEQEIPRIRGATIFSTLDVASGFWTIPVHPDDQHKLAFRFDNRQYTFTRCPFGYANSPAEFNIFLNKACPDARVRGNLVFVDDILLKHTTVADHLKEIDHILHQLTTAGAKIALHKGQWCKIRVNYVGLLIGPQGIEPQTNRIQAIHNIKPPANVSELRSFLGVCNYSRQFIENYSDIARPLTALLKKDCPFIWTDTQQDAMNELKQHLCTAPCLAYPDPQKEFYLDAGFSSHCLSAGLYQRHDQDRRVVAYASKTLLPPECKYSDCEKALLCTVWAIQRFSNYIGAQKVIIETCHQPVTFLNSQRIRDGVVTNARIATWLMALQGRNVEARYAQNYKSALGNGLAACQSCSDDTPTVIVQAETPPDLPLTCHRYFEESVCQGMPTAYVDGCSYNHEGLLKAGAGVLWLNDRPCPPQHFKLGPQSSQYAEVAAILITLQIASAHNIRDLLICTDSNYARLSFTCHLPNWKQNGFKTANNKPVKHQHLFQICDDLTSKHDMIIYWKKVKGHSKQPGTDKDLNDQTDALAKAGALHGELWTPPTHPPTPNVAAITRSKRTVPTTVPTSQPLMLAPQISTNDIADMQATDSSIQTILHHLSDPSNHPITPAQLANAPSLKRLHNLKPMLRVMDDILWYVPDDNAAPRLVVPQGQRGVWLMNAHDAACAGHHGTRATYETLKQVAYWPGMQQDVAEYVKGCLVCCQFQPANPYHRAPLQRRGVTFPWSDLQIDWVGPLPRSTRGNKYFLTVVCQFTKWVACLPAPNDTAQTTAYLLMNHIFSRFGLPLKVNSDRGTHFTAEIMQQIWKLLGIHAQLHISHHPISSGQVERSNQTVVSMLRKYVSANQKDWDVKLPLVLMAIRATPNESTGVSPFELMPGRLMTLPLHLLYQPGDSNLVTAYTTHQYLDELRRHLRSTFAFAQQRLQKSAEGQKAYYDRKASHAELDVGDKVWYYQYAQPPQTTSHRLSKKFLPHWTGPHEIVDKLSPVAYRIKLSRGQKDPVFKWVHRNQIKRHLTRGQLQPDITSPGPASGIVLRDQAGLLITNCRTHTQKVFVRLDPRKVYLTHYPQATAHYSWRAALWTEKALLHAEADTKHMLTQLQKMTVPQSELSGHNRRNKRFLGALLGAAAAVGTLFNLGVTSITSVSLSTLRQHVKEIQTEIPQLREHLTQQGETLQTIGKSLKGTLVVLNTHSVLLNQTVNSMKQLFSVIQNDVAHIQLVASLMSDMLREVSSSIDSLAMGRIPPYLAPNLRMCTQTKDIHYLCPSKPFLRDNTEGICGLQPMQRDMVCPAEAKPRTQVTETQAEIVGNQWLVNTPIRTATLTYDQHDTATRVSLPNQSMWIQVPKGAILHLGDLALYHLPSEEYQSEIEIPAFFRNQNLTLEPELELSIEEGGSQTIDITPLDTALQALSRLPVLNNFPVARSWTAADTALCLATAVGYTLTLGLAFVLFNRVNGVQRSMNRCTAAIPRTFKRKHRKRGTQAETMLNLTKVTTQAEDPQAEDN</sequence>
<dbReference type="SMART" id="SM00409">
    <property type="entry name" value="IG"/>
    <property type="match status" value="1"/>
</dbReference>
<keyword evidence="20" id="KW-0393">Immunoglobulin domain</keyword>
<dbReference type="InterPro" id="IPR013106">
    <property type="entry name" value="Ig_V-set"/>
</dbReference>
<dbReference type="PROSITE" id="PS50963">
    <property type="entry name" value="LINK_2"/>
    <property type="match status" value="2"/>
</dbReference>
<feature type="domain" description="Reverse transcriptase" evidence="28">
    <location>
        <begin position="1835"/>
        <end position="2014"/>
    </location>
</feature>
<keyword evidence="34" id="KW-1267">Proteomics identification</keyword>
<feature type="domain" description="Integrase catalytic" evidence="31">
    <location>
        <begin position="2601"/>
        <end position="2760"/>
    </location>
</feature>
<keyword evidence="33" id="KW-1185">Reference proteome</keyword>
<feature type="region of interest" description="Disordered" evidence="24">
    <location>
        <begin position="1371"/>
        <end position="1406"/>
    </location>
</feature>
<dbReference type="InterPro" id="IPR016187">
    <property type="entry name" value="CTDL_fold"/>
</dbReference>
<evidence type="ECO:0000259" key="28">
    <source>
        <dbReference type="PROSITE" id="PS50878"/>
    </source>
</evidence>
<keyword evidence="25" id="KW-0472">Membrane</keyword>
<dbReference type="PROSITE" id="PS50835">
    <property type="entry name" value="IG_LIKE"/>
    <property type="match status" value="1"/>
</dbReference>
<dbReference type="FunFam" id="1.10.340.70:FF:000001">
    <property type="entry name" value="Retrovirus-related Pol polyprotein from transposon gypsy-like Protein"/>
    <property type="match status" value="1"/>
</dbReference>
<dbReference type="GO" id="GO:0003723">
    <property type="term" value="F:RNA binding"/>
    <property type="evidence" value="ECO:0007669"/>
    <property type="project" value="UniProtKB-KW"/>
</dbReference>
<dbReference type="FunFam" id="3.30.420.10:FF:000032">
    <property type="entry name" value="Retrovirus-related Pol polyprotein from transposon 297-like Protein"/>
    <property type="match status" value="1"/>
</dbReference>
<dbReference type="InterPro" id="IPR043502">
    <property type="entry name" value="DNA/RNA_pol_sf"/>
</dbReference>
<dbReference type="PRINTS" id="PR01265">
    <property type="entry name" value="LINKMODULE"/>
</dbReference>
<evidence type="ECO:0000256" key="8">
    <source>
        <dbReference type="ARBA" id="ARBA00022729"/>
    </source>
</evidence>
<dbReference type="CDD" id="cd03517">
    <property type="entry name" value="Link_domain_CSPGs_modules_1_3"/>
    <property type="match status" value="1"/>
</dbReference>
<evidence type="ECO:0000256" key="21">
    <source>
        <dbReference type="ARBA" id="ARBA00039658"/>
    </source>
</evidence>
<feature type="domain" description="Peptidase A2" evidence="26">
    <location>
        <begin position="1263"/>
        <end position="1349"/>
    </location>
</feature>
<keyword evidence="12" id="KW-0460">Magnesium</keyword>
<comment type="caution">
    <text evidence="23">Lacks conserved residue(s) required for the propagation of feature annotation.</text>
</comment>
<keyword evidence="25" id="KW-1133">Transmembrane helix</keyword>
<keyword evidence="6" id="KW-0548">Nucleotidyltransferase</keyword>
<evidence type="ECO:0000256" key="6">
    <source>
        <dbReference type="ARBA" id="ARBA00022695"/>
    </source>
</evidence>
<dbReference type="Pfam" id="PF00193">
    <property type="entry name" value="Xlink"/>
    <property type="match status" value="2"/>
</dbReference>
<dbReference type="Gene3D" id="2.60.40.10">
    <property type="entry name" value="Immunoglobulins"/>
    <property type="match status" value="1"/>
</dbReference>
<feature type="region of interest" description="Disordered" evidence="24">
    <location>
        <begin position="746"/>
        <end position="792"/>
    </location>
</feature>
<keyword evidence="19" id="KW-0325">Glycoprotein</keyword>
<dbReference type="CDD" id="cd00303">
    <property type="entry name" value="retropepsin_like"/>
    <property type="match status" value="1"/>
</dbReference>
<keyword evidence="10" id="KW-0255">Endonuclease</keyword>
<feature type="region of interest" description="Disordered" evidence="24">
    <location>
        <begin position="675"/>
        <end position="732"/>
    </location>
</feature>
<keyword evidence="7" id="KW-0540">Nuclease</keyword>
<feature type="compositionally biased region" description="Polar residues" evidence="24">
    <location>
        <begin position="779"/>
        <end position="792"/>
    </location>
</feature>
<evidence type="ECO:0000256" key="5">
    <source>
        <dbReference type="ARBA" id="ARBA00022679"/>
    </source>
</evidence>
<dbReference type="Gene3D" id="3.10.10.10">
    <property type="entry name" value="HIV Type 1 Reverse Transcriptase, subunit A, domain 1"/>
    <property type="match status" value="1"/>
</dbReference>
<dbReference type="PROSITE" id="PS50088">
    <property type="entry name" value="ANK_REPEAT"/>
    <property type="match status" value="2"/>
</dbReference>
<feature type="compositionally biased region" description="Polar residues" evidence="24">
    <location>
        <begin position="1144"/>
        <end position="1164"/>
    </location>
</feature>
<dbReference type="EMBL" id="QBIY01012644">
    <property type="protein sequence ID" value="RXN20492.1"/>
    <property type="molecule type" value="Genomic_DNA"/>
</dbReference>
<dbReference type="FunFam" id="3.10.100.10:FF:000011">
    <property type="entry name" value="Aggrecan core protein"/>
    <property type="match status" value="1"/>
</dbReference>
<feature type="region of interest" description="Disordered" evidence="24">
    <location>
        <begin position="1004"/>
        <end position="1055"/>
    </location>
</feature>
<dbReference type="Pfam" id="PF12796">
    <property type="entry name" value="Ank_2"/>
    <property type="match status" value="1"/>
</dbReference>
<evidence type="ECO:0000256" key="9">
    <source>
        <dbReference type="ARBA" id="ARBA00022737"/>
    </source>
</evidence>
<dbReference type="GO" id="GO:0015074">
    <property type="term" value="P:DNA integration"/>
    <property type="evidence" value="ECO:0007669"/>
    <property type="project" value="UniProtKB-KW"/>
</dbReference>
<dbReference type="InterPro" id="IPR016186">
    <property type="entry name" value="C-type_lectin-like/link_sf"/>
</dbReference>
<dbReference type="SUPFAM" id="SSF56436">
    <property type="entry name" value="C-type lectin-like"/>
    <property type="match status" value="2"/>
</dbReference>
<proteinExistence type="evidence at protein level"/>
<dbReference type="PANTHER" id="PTHR37984">
    <property type="entry name" value="PROTEIN CBG26694"/>
    <property type="match status" value="1"/>
</dbReference>
<feature type="compositionally biased region" description="Polar residues" evidence="24">
    <location>
        <begin position="1112"/>
        <end position="1137"/>
    </location>
</feature>
<evidence type="ECO:0000259" key="29">
    <source>
        <dbReference type="PROSITE" id="PS50879"/>
    </source>
</evidence>
<evidence type="ECO:0000256" key="17">
    <source>
        <dbReference type="ARBA" id="ARBA00023157"/>
    </source>
</evidence>
<dbReference type="InterPro" id="IPR036770">
    <property type="entry name" value="Ankyrin_rpt-contain_sf"/>
</dbReference>
<feature type="compositionally biased region" description="Polar residues" evidence="24">
    <location>
        <begin position="10"/>
        <end position="20"/>
    </location>
</feature>
<dbReference type="InterPro" id="IPR050951">
    <property type="entry name" value="Retrovirus_Pol_polyprotein"/>
</dbReference>
<keyword evidence="11" id="KW-0378">Hydrolase</keyword>
<keyword evidence="8" id="KW-0732">Signal</keyword>
<dbReference type="Gene3D" id="3.30.70.270">
    <property type="match status" value="2"/>
</dbReference>
<feature type="compositionally biased region" description="Basic and acidic residues" evidence="24">
    <location>
        <begin position="592"/>
        <end position="606"/>
    </location>
</feature>
<keyword evidence="5" id="KW-0808">Transferase</keyword>
<evidence type="ECO:0000259" key="31">
    <source>
        <dbReference type="PROSITE" id="PS50994"/>
    </source>
</evidence>
<evidence type="ECO:0000256" key="22">
    <source>
        <dbReference type="PROSITE-ProRule" id="PRU00023"/>
    </source>
</evidence>
<accession>A0A498MLV6</accession>
<keyword evidence="17 23" id="KW-1015">Disulfide bond</keyword>
<feature type="compositionally biased region" description="Low complexity" evidence="24">
    <location>
        <begin position="627"/>
        <end position="649"/>
    </location>
</feature>
<feature type="region of interest" description="Disordered" evidence="24">
    <location>
        <begin position="1"/>
        <end position="21"/>
    </location>
</feature>
<keyword evidence="13" id="KW-0694">RNA-binding</keyword>
<dbReference type="GO" id="GO:0003964">
    <property type="term" value="F:RNA-directed DNA polymerase activity"/>
    <property type="evidence" value="ECO:0007669"/>
    <property type="project" value="UniProtKB-KW"/>
</dbReference>
<evidence type="ECO:0000256" key="3">
    <source>
        <dbReference type="ARBA" id="ARBA00012180"/>
    </source>
</evidence>
<dbReference type="InterPro" id="IPR000538">
    <property type="entry name" value="Link_dom"/>
</dbReference>
<dbReference type="PROSITE" id="PS50878">
    <property type="entry name" value="RT_POL"/>
    <property type="match status" value="1"/>
</dbReference>
<dbReference type="Pfam" id="PF07686">
    <property type="entry name" value="V-set"/>
    <property type="match status" value="1"/>
</dbReference>
<dbReference type="PANTHER" id="PTHR37984:SF12">
    <property type="entry name" value="RIBONUCLEASE H"/>
    <property type="match status" value="1"/>
</dbReference>
<dbReference type="GO" id="GO:0007155">
    <property type="term" value="P:cell adhesion"/>
    <property type="evidence" value="ECO:0007669"/>
    <property type="project" value="InterPro"/>
</dbReference>
<dbReference type="InterPro" id="IPR041588">
    <property type="entry name" value="Integrase_H2C2"/>
</dbReference>
<feature type="domain" description="RNase H type-1" evidence="29">
    <location>
        <begin position="2264"/>
        <end position="2416"/>
    </location>
</feature>
<dbReference type="SUPFAM" id="SSF56672">
    <property type="entry name" value="DNA/RNA polymerases"/>
    <property type="match status" value="1"/>
</dbReference>
<keyword evidence="22" id="KW-0040">ANK repeat</keyword>
<evidence type="ECO:0000256" key="16">
    <source>
        <dbReference type="ARBA" id="ARBA00022974"/>
    </source>
</evidence>
<evidence type="ECO:0000256" key="15">
    <source>
        <dbReference type="ARBA" id="ARBA00022918"/>
    </source>
</evidence>
<dbReference type="SMART" id="SM00248">
    <property type="entry name" value="ANK"/>
    <property type="match status" value="2"/>
</dbReference>
<name>A0A498MLV6_LABRO</name>
<dbReference type="InterPro" id="IPR001584">
    <property type="entry name" value="Integrase_cat-core"/>
</dbReference>
<evidence type="ECO:0000259" key="30">
    <source>
        <dbReference type="PROSITE" id="PS50963"/>
    </source>
</evidence>
<dbReference type="InterPro" id="IPR041577">
    <property type="entry name" value="RT_RNaseH_2"/>
</dbReference>
<evidence type="ECO:0000256" key="4">
    <source>
        <dbReference type="ARBA" id="ARBA00022525"/>
    </source>
</evidence>
<keyword evidence="15" id="KW-0695">RNA-directed DNA polymerase</keyword>
<dbReference type="SMART" id="SM00445">
    <property type="entry name" value="LINK"/>
    <property type="match status" value="2"/>
</dbReference>
<feature type="repeat" description="ANK" evidence="22">
    <location>
        <begin position="99"/>
        <end position="131"/>
    </location>
</feature>
<dbReference type="GO" id="GO:0004190">
    <property type="term" value="F:aspartic-type endopeptidase activity"/>
    <property type="evidence" value="ECO:0007669"/>
    <property type="project" value="InterPro"/>
</dbReference>
<evidence type="ECO:0000256" key="7">
    <source>
        <dbReference type="ARBA" id="ARBA00022722"/>
    </source>
</evidence>
<dbReference type="Gene3D" id="3.10.100.10">
    <property type="entry name" value="Mannose-Binding Protein A, subunit A"/>
    <property type="match status" value="2"/>
</dbReference>
<dbReference type="CDD" id="cd03520">
    <property type="entry name" value="Link_domain_CSPGs_modules_2_4"/>
    <property type="match status" value="1"/>
</dbReference>
<dbReference type="Gene3D" id="1.25.40.20">
    <property type="entry name" value="Ankyrin repeat-containing domain"/>
    <property type="match status" value="1"/>
</dbReference>
<dbReference type="PROSITE" id="PS50175">
    <property type="entry name" value="ASP_PROT_RETROV"/>
    <property type="match status" value="1"/>
</dbReference>
<feature type="domain" description="Link" evidence="30">
    <location>
        <begin position="318"/>
        <end position="413"/>
    </location>
</feature>
<keyword evidence="18" id="KW-0233">DNA recombination</keyword>
<dbReference type="SMART" id="SM00406">
    <property type="entry name" value="IGv"/>
    <property type="match status" value="1"/>
</dbReference>
<dbReference type="SUPFAM" id="SSF48726">
    <property type="entry name" value="Immunoglobulin"/>
    <property type="match status" value="1"/>
</dbReference>
<feature type="disulfide bond" evidence="23">
    <location>
        <begin position="462"/>
        <end position="483"/>
    </location>
</feature>
<feature type="region of interest" description="Disordered" evidence="24">
    <location>
        <begin position="838"/>
        <end position="939"/>
    </location>
</feature>
<dbReference type="SUPFAM" id="SSF53098">
    <property type="entry name" value="Ribonuclease H-like"/>
    <property type="match status" value="2"/>
</dbReference>
<dbReference type="InterPro" id="IPR036179">
    <property type="entry name" value="Ig-like_dom_sf"/>
</dbReference>
<evidence type="ECO:0000256" key="24">
    <source>
        <dbReference type="SAM" id="MobiDB-lite"/>
    </source>
</evidence>
<protein>
    <recommendedName>
        <fullName evidence="21">Gypsy retrotransposon integrase-like protein 1</fullName>
        <ecNumber evidence="3">3.1.26.4</ecNumber>
    </recommendedName>
</protein>
<dbReference type="InterPro" id="IPR001995">
    <property type="entry name" value="Peptidase_A2_cat"/>
</dbReference>
<dbReference type="GO" id="GO:0006310">
    <property type="term" value="P:DNA recombination"/>
    <property type="evidence" value="ECO:0007669"/>
    <property type="project" value="UniProtKB-KW"/>
</dbReference>
<evidence type="ECO:0000256" key="12">
    <source>
        <dbReference type="ARBA" id="ARBA00022842"/>
    </source>
</evidence>
<gene>
    <name evidence="32" type="ORF">ROHU_036853</name>
</gene>
<feature type="compositionally biased region" description="Polar residues" evidence="24">
    <location>
        <begin position="1177"/>
        <end position="1205"/>
    </location>
</feature>
<dbReference type="SUPFAM" id="SSF48403">
    <property type="entry name" value="Ankyrin repeat"/>
    <property type="match status" value="1"/>
</dbReference>
<dbReference type="GO" id="GO:0005576">
    <property type="term" value="C:extracellular region"/>
    <property type="evidence" value="ECO:0007669"/>
    <property type="project" value="UniProtKB-SubCell"/>
</dbReference>
<dbReference type="InterPro" id="IPR000477">
    <property type="entry name" value="RT_dom"/>
</dbReference>
<dbReference type="STRING" id="84645.A0A498MLV6"/>
<evidence type="ECO:0000313" key="33">
    <source>
        <dbReference type="Proteomes" id="UP000290572"/>
    </source>
</evidence>
<evidence type="ECO:0000256" key="13">
    <source>
        <dbReference type="ARBA" id="ARBA00022884"/>
    </source>
</evidence>
<feature type="domain" description="Link" evidence="30">
    <location>
        <begin position="419"/>
        <end position="515"/>
    </location>
</feature>
<dbReference type="Gene3D" id="2.40.70.10">
    <property type="entry name" value="Acid Proteases"/>
    <property type="match status" value="1"/>
</dbReference>
<evidence type="ECO:0000256" key="14">
    <source>
        <dbReference type="ARBA" id="ARBA00022908"/>
    </source>
</evidence>
<dbReference type="Pfam" id="PF00078">
    <property type="entry name" value="RVT_1"/>
    <property type="match status" value="1"/>
</dbReference>
<dbReference type="Proteomes" id="UP000290572">
    <property type="component" value="Unassembled WGS sequence"/>
</dbReference>
<dbReference type="InterPro" id="IPR003599">
    <property type="entry name" value="Ig_sub"/>
</dbReference>
<dbReference type="Pfam" id="PF00075">
    <property type="entry name" value="RNase_H"/>
    <property type="match status" value="1"/>
</dbReference>
<evidence type="ECO:0000256" key="1">
    <source>
        <dbReference type="ARBA" id="ARBA00004613"/>
    </source>
</evidence>
<dbReference type="PROSITE" id="PS50879">
    <property type="entry name" value="RNASE_H_1"/>
    <property type="match status" value="1"/>
</dbReference>
<evidence type="ECO:0000256" key="18">
    <source>
        <dbReference type="ARBA" id="ARBA00023172"/>
    </source>
</evidence>
<dbReference type="EC" id="3.1.26.4" evidence="3"/>
<dbReference type="InterPro" id="IPR036397">
    <property type="entry name" value="RNaseH_sf"/>
</dbReference>
<evidence type="ECO:0000256" key="10">
    <source>
        <dbReference type="ARBA" id="ARBA00022759"/>
    </source>
</evidence>
<dbReference type="InterPro" id="IPR007110">
    <property type="entry name" value="Ig-like_dom"/>
</dbReference>
<dbReference type="InterPro" id="IPR021109">
    <property type="entry name" value="Peptidase_aspartic_dom_sf"/>
</dbReference>
<dbReference type="FunFam" id="2.60.40.10:FF:000571">
    <property type="entry name" value="Neurocan core protein"/>
    <property type="match status" value="1"/>
</dbReference>
<feature type="region of interest" description="Disordered" evidence="24">
    <location>
        <begin position="592"/>
        <end position="649"/>
    </location>
</feature>
<evidence type="ECO:0000256" key="11">
    <source>
        <dbReference type="ARBA" id="ARBA00022801"/>
    </source>
</evidence>
<dbReference type="Gene3D" id="3.30.420.10">
    <property type="entry name" value="Ribonuclease H-like superfamily/Ribonuclease H"/>
    <property type="match status" value="2"/>
</dbReference>
<feature type="compositionally biased region" description="Polar residues" evidence="24">
    <location>
        <begin position="910"/>
        <end position="925"/>
    </location>
</feature>
<dbReference type="InterPro" id="IPR002156">
    <property type="entry name" value="RNaseH_domain"/>
</dbReference>
<evidence type="ECO:0000256" key="23">
    <source>
        <dbReference type="PROSITE-ProRule" id="PRU00323"/>
    </source>
</evidence>
<feature type="transmembrane region" description="Helical" evidence="25">
    <location>
        <begin position="3304"/>
        <end position="3330"/>
    </location>
</feature>
<feature type="domain" description="Ig-like" evidence="27">
    <location>
        <begin position="214"/>
        <end position="316"/>
    </location>
</feature>
<dbReference type="PROSITE" id="PS01241">
    <property type="entry name" value="LINK_1"/>
    <property type="match status" value="1"/>
</dbReference>
<keyword evidence="14" id="KW-0229">DNA integration</keyword>
<comment type="similarity">
    <text evidence="2">Belongs to the beta type-B retroviral polymerase family. HERV class-II K(HML-2) pol subfamily.</text>
</comment>
<evidence type="ECO:0000256" key="19">
    <source>
        <dbReference type="ARBA" id="ARBA00023180"/>
    </source>
</evidence>
<dbReference type="CDD" id="cd01647">
    <property type="entry name" value="RT_LTR"/>
    <property type="match status" value="1"/>
</dbReference>
<dbReference type="InterPro" id="IPR043128">
    <property type="entry name" value="Rev_trsase/Diguanyl_cyclase"/>
</dbReference>
<dbReference type="GO" id="GO:0005540">
    <property type="term" value="F:hyaluronic acid binding"/>
    <property type="evidence" value="ECO:0007669"/>
    <property type="project" value="InterPro"/>
</dbReference>
<dbReference type="Gene3D" id="3.10.20.370">
    <property type="match status" value="1"/>
</dbReference>
<keyword evidence="9" id="KW-0677">Repeat</keyword>
<reference evidence="32 33" key="1">
    <citation type="submission" date="2018-03" db="EMBL/GenBank/DDBJ databases">
        <title>Draft genome sequence of Rohu Carp (Labeo rohita).</title>
        <authorList>
            <person name="Das P."/>
            <person name="Kushwaha B."/>
            <person name="Joshi C.G."/>
            <person name="Kumar D."/>
            <person name="Nagpure N.S."/>
            <person name="Sahoo L."/>
            <person name="Das S.P."/>
            <person name="Bit A."/>
            <person name="Patnaik S."/>
            <person name="Meher P.K."/>
            <person name="Jayasankar P."/>
            <person name="Koringa P.G."/>
            <person name="Patel N.V."/>
            <person name="Hinsu A.T."/>
            <person name="Kumar R."/>
            <person name="Pandey M."/>
            <person name="Agarwal S."/>
            <person name="Srivastava S."/>
            <person name="Singh M."/>
            <person name="Iquebal M.A."/>
            <person name="Jaiswal S."/>
            <person name="Angadi U.B."/>
            <person name="Kumar N."/>
            <person name="Raza M."/>
            <person name="Shah T.M."/>
            <person name="Rai A."/>
            <person name="Jena J.K."/>
        </authorList>
    </citation>
    <scope>NUCLEOTIDE SEQUENCE [LARGE SCALE GENOMIC DNA]</scope>
    <source>
        <strain evidence="32">DASCIFA01</strain>
        <tissue evidence="32">Testis</tissue>
    </source>
</reference>
<feature type="compositionally biased region" description="Polar residues" evidence="24">
    <location>
        <begin position="1378"/>
        <end position="1406"/>
    </location>
</feature>
<dbReference type="FunFam" id="3.30.70.270:FF:000023">
    <property type="entry name" value="Pol"/>
    <property type="match status" value="1"/>
</dbReference>
<dbReference type="Pfam" id="PF17921">
    <property type="entry name" value="Integrase_H2C2"/>
    <property type="match status" value="1"/>
</dbReference>
<feature type="compositionally biased region" description="Polar residues" evidence="24">
    <location>
        <begin position="1029"/>
        <end position="1043"/>
    </location>
</feature>
<feature type="compositionally biased region" description="Polar residues" evidence="24">
    <location>
        <begin position="747"/>
        <end position="766"/>
    </location>
</feature>
<feature type="region of interest" description="Disordered" evidence="24">
    <location>
        <begin position="1068"/>
        <end position="1205"/>
    </location>
</feature>
<feature type="disulfide bond" evidence="23">
    <location>
        <begin position="364"/>
        <end position="385"/>
    </location>
</feature>
<dbReference type="Pfam" id="PF17919">
    <property type="entry name" value="RT_RNaseH_2"/>
    <property type="match status" value="1"/>
</dbReference>
<dbReference type="InterPro" id="IPR002110">
    <property type="entry name" value="Ankyrin_rpt"/>
</dbReference>
<feature type="compositionally biased region" description="Low complexity" evidence="24">
    <location>
        <begin position="1165"/>
        <end position="1176"/>
    </location>
</feature>
<evidence type="ECO:0000313" key="32">
    <source>
        <dbReference type="EMBL" id="RXN20492.1"/>
    </source>
</evidence>
<dbReference type="GO" id="GO:0004523">
    <property type="term" value="F:RNA-DNA hybrid ribonuclease activity"/>
    <property type="evidence" value="ECO:0007669"/>
    <property type="project" value="UniProtKB-EC"/>
</dbReference>
<evidence type="ECO:0000256" key="20">
    <source>
        <dbReference type="ARBA" id="ARBA00023319"/>
    </source>
</evidence>
<organism evidence="32 33">
    <name type="scientific">Labeo rohita</name>
    <name type="common">Indian major carp</name>
    <name type="synonym">Cyprinus rohita</name>
    <dbReference type="NCBI Taxonomy" id="84645"/>
    <lineage>
        <taxon>Eukaryota</taxon>
        <taxon>Metazoa</taxon>
        <taxon>Chordata</taxon>
        <taxon>Craniata</taxon>
        <taxon>Vertebrata</taxon>
        <taxon>Euteleostomi</taxon>
        <taxon>Actinopterygii</taxon>
        <taxon>Neopterygii</taxon>
        <taxon>Teleostei</taxon>
        <taxon>Ostariophysi</taxon>
        <taxon>Cypriniformes</taxon>
        <taxon>Cyprinidae</taxon>
        <taxon>Labeoninae</taxon>
        <taxon>Labeonini</taxon>
        <taxon>Labeo</taxon>
    </lineage>
</organism>
<dbReference type="Gene3D" id="1.10.340.70">
    <property type="match status" value="1"/>
</dbReference>
<comment type="subcellular location">
    <subcellularLocation>
        <location evidence="1">Secreted</location>
    </subcellularLocation>
</comment>
<dbReference type="CDD" id="cd09280">
    <property type="entry name" value="RNase_HI_eukaryote_like"/>
    <property type="match status" value="1"/>
</dbReference>
<evidence type="ECO:0000256" key="2">
    <source>
        <dbReference type="ARBA" id="ARBA00010879"/>
    </source>
</evidence>
<dbReference type="SUPFAM" id="SSF50630">
    <property type="entry name" value="Acid proteases"/>
    <property type="match status" value="1"/>
</dbReference>
<evidence type="ECO:0000259" key="27">
    <source>
        <dbReference type="PROSITE" id="PS50835"/>
    </source>
</evidence>
<dbReference type="CDD" id="cd05902">
    <property type="entry name" value="Ig_Neurocan"/>
    <property type="match status" value="1"/>
</dbReference>
<dbReference type="PROSITE" id="PS50994">
    <property type="entry name" value="INTEGRASE"/>
    <property type="match status" value="1"/>
</dbReference>
<comment type="caution">
    <text evidence="32">The sequence shown here is derived from an EMBL/GenBank/DDBJ whole genome shotgun (WGS) entry which is preliminary data.</text>
</comment>
<feature type="repeat" description="ANK" evidence="22">
    <location>
        <begin position="66"/>
        <end position="98"/>
    </location>
</feature>
<dbReference type="FunFam" id="3.10.100.10:FF:000002">
    <property type="entry name" value="Hyaluronan proteoglycan link protein 1"/>
    <property type="match status" value="1"/>
</dbReference>
<feature type="compositionally biased region" description="Basic and acidic residues" evidence="24">
    <location>
        <begin position="926"/>
        <end position="939"/>
    </location>
</feature>
<keyword evidence="25" id="KW-0812">Transmembrane</keyword>
<keyword evidence="16" id="KW-0654">Proteoglycan</keyword>
<dbReference type="PROSITE" id="PS50297">
    <property type="entry name" value="ANK_REP_REGION"/>
    <property type="match status" value="2"/>
</dbReference>
<evidence type="ECO:0000259" key="26">
    <source>
        <dbReference type="PROSITE" id="PS50175"/>
    </source>
</evidence>
<dbReference type="InterPro" id="IPR012337">
    <property type="entry name" value="RNaseH-like_sf"/>
</dbReference>
<keyword evidence="4" id="KW-0964">Secreted</keyword>
<feature type="compositionally biased region" description="Polar residues" evidence="24">
    <location>
        <begin position="1084"/>
        <end position="1103"/>
    </location>
</feature>
<dbReference type="GO" id="GO:0006508">
    <property type="term" value="P:proteolysis"/>
    <property type="evidence" value="ECO:0007669"/>
    <property type="project" value="InterPro"/>
</dbReference>